<sequence>MKIHSFILSFILVGGLYSGELITNGDFEVWSSGVPTEWQPEDKVNIIQSDSIRYSGMYAVGLQTTGSENKGIYQDIPVQAGVSYTFTAYLHGISGTGNQGIGILITWYTSDGGYISATYPVYNTNTNTWEQVTLTATSPENAGIARIRIRCYANSAFGGYADLASFYPTDSPPQSFPPTIKNVTRDPQNPGAEENITVTAIITDDETITTSRLFYRVNFGSSTDVLPDSTVDSFFYFTIPGQNDGDLIEYYVYAIDNDSNSSTSDTFRVQVGNAVYYVYFQDDTLRKKLGKFIHEAQYS</sequence>
<accession>A0A7C5M415</accession>
<organism evidence="1">
    <name type="scientific">candidate division WOR-3 bacterium</name>
    <dbReference type="NCBI Taxonomy" id="2052148"/>
    <lineage>
        <taxon>Bacteria</taxon>
        <taxon>Bacteria division WOR-3</taxon>
    </lineage>
</organism>
<reference evidence="1" key="1">
    <citation type="journal article" date="2020" name="mSystems">
        <title>Genome- and Community-Level Interaction Insights into Carbon Utilization and Element Cycling Functions of Hydrothermarchaeota in Hydrothermal Sediment.</title>
        <authorList>
            <person name="Zhou Z."/>
            <person name="Liu Y."/>
            <person name="Xu W."/>
            <person name="Pan J."/>
            <person name="Luo Z.H."/>
            <person name="Li M."/>
        </authorList>
    </citation>
    <scope>NUCLEOTIDE SEQUENCE [LARGE SCALE GENOMIC DNA]</scope>
    <source>
        <strain evidence="1">HyVt-94</strain>
    </source>
</reference>
<dbReference type="Gene3D" id="2.60.120.260">
    <property type="entry name" value="Galactose-binding domain-like"/>
    <property type="match status" value="1"/>
</dbReference>
<proteinExistence type="predicted"/>
<name>A0A7C5M415_UNCW3</name>
<comment type="caution">
    <text evidence="1">The sequence shown here is derived from an EMBL/GenBank/DDBJ whole genome shotgun (WGS) entry which is preliminary data.</text>
</comment>
<evidence type="ECO:0000313" key="1">
    <source>
        <dbReference type="EMBL" id="HHF57993.1"/>
    </source>
</evidence>
<dbReference type="EMBL" id="DRTV01000081">
    <property type="protein sequence ID" value="HHF57993.1"/>
    <property type="molecule type" value="Genomic_DNA"/>
</dbReference>
<dbReference type="InterPro" id="IPR008979">
    <property type="entry name" value="Galactose-bd-like_sf"/>
</dbReference>
<dbReference type="AlphaFoldDB" id="A0A7C5M415"/>
<feature type="non-terminal residue" evidence="1">
    <location>
        <position position="299"/>
    </location>
</feature>
<gene>
    <name evidence="1" type="ORF">ENL41_01045</name>
</gene>
<dbReference type="Proteomes" id="UP000886014">
    <property type="component" value="Unassembled WGS sequence"/>
</dbReference>
<evidence type="ECO:0008006" key="2">
    <source>
        <dbReference type="Google" id="ProtNLM"/>
    </source>
</evidence>
<protein>
    <recommendedName>
        <fullName evidence="2">CBM-cenC domain-containing protein</fullName>
    </recommendedName>
</protein>
<dbReference type="SUPFAM" id="SSF49785">
    <property type="entry name" value="Galactose-binding domain-like"/>
    <property type="match status" value="1"/>
</dbReference>
<dbReference type="Gene3D" id="2.60.40.10">
    <property type="entry name" value="Immunoglobulins"/>
    <property type="match status" value="1"/>
</dbReference>
<dbReference type="InterPro" id="IPR013783">
    <property type="entry name" value="Ig-like_fold"/>
</dbReference>